<evidence type="ECO:0000256" key="1">
    <source>
        <dbReference type="SAM" id="SignalP"/>
    </source>
</evidence>
<organism evidence="2 3">
    <name type="scientific">Ameca splendens</name>
    <dbReference type="NCBI Taxonomy" id="208324"/>
    <lineage>
        <taxon>Eukaryota</taxon>
        <taxon>Metazoa</taxon>
        <taxon>Chordata</taxon>
        <taxon>Craniata</taxon>
        <taxon>Vertebrata</taxon>
        <taxon>Euteleostomi</taxon>
        <taxon>Actinopterygii</taxon>
        <taxon>Neopterygii</taxon>
        <taxon>Teleostei</taxon>
        <taxon>Neoteleostei</taxon>
        <taxon>Acanthomorphata</taxon>
        <taxon>Ovalentaria</taxon>
        <taxon>Atherinomorphae</taxon>
        <taxon>Cyprinodontiformes</taxon>
        <taxon>Goodeidae</taxon>
        <taxon>Ameca</taxon>
    </lineage>
</organism>
<feature type="signal peptide" evidence="1">
    <location>
        <begin position="1"/>
        <end position="33"/>
    </location>
</feature>
<keyword evidence="3" id="KW-1185">Reference proteome</keyword>
<reference evidence="2 3" key="1">
    <citation type="submission" date="2021-06" db="EMBL/GenBank/DDBJ databases">
        <authorList>
            <person name="Palmer J.M."/>
        </authorList>
    </citation>
    <scope>NUCLEOTIDE SEQUENCE [LARGE SCALE GENOMIC DNA]</scope>
    <source>
        <strain evidence="2 3">AS_MEX2019</strain>
        <tissue evidence="2">Muscle</tissue>
    </source>
</reference>
<evidence type="ECO:0000313" key="2">
    <source>
        <dbReference type="EMBL" id="MEQ2299888.1"/>
    </source>
</evidence>
<dbReference type="EMBL" id="JAHRIP010048614">
    <property type="protein sequence ID" value="MEQ2299888.1"/>
    <property type="molecule type" value="Genomic_DNA"/>
</dbReference>
<evidence type="ECO:0000313" key="3">
    <source>
        <dbReference type="Proteomes" id="UP001469553"/>
    </source>
</evidence>
<feature type="chain" id="PRO_5046868173" evidence="1">
    <location>
        <begin position="34"/>
        <end position="141"/>
    </location>
</feature>
<accession>A0ABV0Z164</accession>
<protein>
    <submittedName>
        <fullName evidence="2">Uncharacterized protein</fullName>
    </submittedName>
</protein>
<dbReference type="Proteomes" id="UP001469553">
    <property type="component" value="Unassembled WGS sequence"/>
</dbReference>
<comment type="caution">
    <text evidence="2">The sequence shown here is derived from an EMBL/GenBank/DDBJ whole genome shotgun (WGS) entry which is preliminary data.</text>
</comment>
<gene>
    <name evidence="2" type="ORF">AMECASPLE_019589</name>
</gene>
<sequence>MQIPSGRKTGWVLKCLLSLIILDHFCHLQTAYSATDFSLKETRRAWASVVHSQNSLAPPLHDAHQLDHTLLRDGAPMSQISQCGCVCHSGTNSTSKLIPQVFHRVEVRTACSPFHPVKTQILEVGSDKPRSVGAMVDILED</sequence>
<name>A0ABV0Z164_9TELE</name>
<keyword evidence="1" id="KW-0732">Signal</keyword>
<proteinExistence type="predicted"/>